<proteinExistence type="inferred from homology"/>
<dbReference type="Proteomes" id="UP000245890">
    <property type="component" value="Unassembled WGS sequence"/>
</dbReference>
<accession>A0A2U0SBD4</accession>
<comment type="similarity">
    <text evidence="1">Belongs to the C/M/P thioester hydrolase family.</text>
</comment>
<dbReference type="CDD" id="cd03445">
    <property type="entry name" value="Thioesterase_II_repeat2"/>
    <property type="match status" value="1"/>
</dbReference>
<dbReference type="GO" id="GO:0047617">
    <property type="term" value="F:fatty acyl-CoA hydrolase activity"/>
    <property type="evidence" value="ECO:0007669"/>
    <property type="project" value="InterPro"/>
</dbReference>
<evidence type="ECO:0000313" key="6">
    <source>
        <dbReference type="Proteomes" id="UP000245890"/>
    </source>
</evidence>
<protein>
    <submittedName>
        <fullName evidence="5">Acyl-CoA thioesterase II</fullName>
    </submittedName>
</protein>
<keyword evidence="2" id="KW-0378">Hydrolase</keyword>
<feature type="domain" description="Acyl-CoA thioesterase 2 C-terminal" evidence="3">
    <location>
        <begin position="197"/>
        <end position="303"/>
    </location>
</feature>
<dbReference type="InterPro" id="IPR003703">
    <property type="entry name" value="Acyl_CoA_thio"/>
</dbReference>
<dbReference type="GO" id="GO:0005829">
    <property type="term" value="C:cytosol"/>
    <property type="evidence" value="ECO:0007669"/>
    <property type="project" value="TreeGrafter"/>
</dbReference>
<evidence type="ECO:0000256" key="2">
    <source>
        <dbReference type="ARBA" id="ARBA00022801"/>
    </source>
</evidence>
<dbReference type="PANTHER" id="PTHR11066">
    <property type="entry name" value="ACYL-COA THIOESTERASE"/>
    <property type="match status" value="1"/>
</dbReference>
<gene>
    <name evidence="5" type="ORF">DD559_04270</name>
</gene>
<dbReference type="CDD" id="cd03444">
    <property type="entry name" value="Thioesterase_II_repeat1"/>
    <property type="match status" value="1"/>
</dbReference>
<organism evidence="5 6">
    <name type="scientific">Sphingomonas pokkalii</name>
    <dbReference type="NCBI Taxonomy" id="2175090"/>
    <lineage>
        <taxon>Bacteria</taxon>
        <taxon>Pseudomonadati</taxon>
        <taxon>Pseudomonadota</taxon>
        <taxon>Alphaproteobacteria</taxon>
        <taxon>Sphingomonadales</taxon>
        <taxon>Sphingomonadaceae</taxon>
        <taxon>Sphingomonas</taxon>
    </lineage>
</organism>
<dbReference type="Gene3D" id="2.40.160.210">
    <property type="entry name" value="Acyl-CoA thioesterase, double hotdog domain"/>
    <property type="match status" value="1"/>
</dbReference>
<dbReference type="InterPro" id="IPR049449">
    <property type="entry name" value="TesB_ACOT8-like_N"/>
</dbReference>
<dbReference type="GO" id="GO:0006637">
    <property type="term" value="P:acyl-CoA metabolic process"/>
    <property type="evidence" value="ECO:0007669"/>
    <property type="project" value="InterPro"/>
</dbReference>
<sequence length="313" mass="34238">MPATKHSNEVETGMAAQKPSAIAEALPGADAIRLLEFVQVGPDRFCNRFSEIARNDHLFGGQVLAQALAAASRTVEGRRCHSMHAYFLRAGSARRSIAFDVERTRDGGRFSTRRVVASQGDRAIFHMECSFHDAESGLAHQVATLPDVPPPESLADIAAMPVEGEMDGLGNIVVAARLFPLLQVRLVDHERMRAPDPSAHRQFWVRVPSAAGCDDPAIQQALLAYLSDFLFSGAALLPHPIQYRSPRLSVASLDHAMWFHHPPHCDDWLLYDCDGLQAGEGRGLTRGLLLDRAGRLIASVVQEALFRPKAALE</sequence>
<evidence type="ECO:0000313" key="5">
    <source>
        <dbReference type="EMBL" id="PVX28644.1"/>
    </source>
</evidence>
<dbReference type="InterPro" id="IPR042171">
    <property type="entry name" value="Acyl-CoA_hotdog"/>
</dbReference>
<reference evidence="5 6" key="1">
    <citation type="submission" date="2018-05" db="EMBL/GenBank/DDBJ databases">
        <title>Description of Sphingomonas pokkalii sp nov, isolated from the rhizosphere of saline tolerant pokkali rice and its draft genome analysis.</title>
        <authorList>
            <person name="Menon R."/>
            <person name="Kumari S."/>
            <person name="Rameshkumar N."/>
        </authorList>
    </citation>
    <scope>NUCLEOTIDE SEQUENCE [LARGE SCALE GENOMIC DNA]</scope>
    <source>
        <strain evidence="5 6">L3B27</strain>
    </source>
</reference>
<name>A0A2U0SBD4_9SPHN</name>
<evidence type="ECO:0000256" key="1">
    <source>
        <dbReference type="ARBA" id="ARBA00006538"/>
    </source>
</evidence>
<dbReference type="SUPFAM" id="SSF54637">
    <property type="entry name" value="Thioesterase/thiol ester dehydrase-isomerase"/>
    <property type="match status" value="2"/>
</dbReference>
<dbReference type="InterPro" id="IPR029069">
    <property type="entry name" value="HotDog_dom_sf"/>
</dbReference>
<feature type="domain" description="Acyl-CoA thioesterase-like N-terminal HotDog" evidence="4">
    <location>
        <begin position="57"/>
        <end position="131"/>
    </location>
</feature>
<dbReference type="InterPro" id="IPR025652">
    <property type="entry name" value="TesB_C"/>
</dbReference>
<keyword evidence="6" id="KW-1185">Reference proteome</keyword>
<dbReference type="PANTHER" id="PTHR11066:SF34">
    <property type="entry name" value="ACYL-COENZYME A THIOESTERASE 8"/>
    <property type="match status" value="1"/>
</dbReference>
<dbReference type="GO" id="GO:0009062">
    <property type="term" value="P:fatty acid catabolic process"/>
    <property type="evidence" value="ECO:0007669"/>
    <property type="project" value="TreeGrafter"/>
</dbReference>
<dbReference type="AlphaFoldDB" id="A0A2U0SBD4"/>
<dbReference type="EMBL" id="QENQ01000001">
    <property type="protein sequence ID" value="PVX28644.1"/>
    <property type="molecule type" value="Genomic_DNA"/>
</dbReference>
<evidence type="ECO:0000259" key="3">
    <source>
        <dbReference type="Pfam" id="PF02551"/>
    </source>
</evidence>
<evidence type="ECO:0000259" key="4">
    <source>
        <dbReference type="Pfam" id="PF13622"/>
    </source>
</evidence>
<dbReference type="Pfam" id="PF13622">
    <property type="entry name" value="4HBT_3"/>
    <property type="match status" value="1"/>
</dbReference>
<comment type="caution">
    <text evidence="5">The sequence shown here is derived from an EMBL/GenBank/DDBJ whole genome shotgun (WGS) entry which is preliminary data.</text>
</comment>
<dbReference type="Pfam" id="PF02551">
    <property type="entry name" value="Acyl_CoA_thio"/>
    <property type="match status" value="1"/>
</dbReference>